<comment type="function">
    <text evidence="7">Catalyzes the addition of meso-diaminopimelic acid to the nucleotide precursor UDP-N-acetylmuramoyl-L-alanyl-D-glutamate (UMAG) in the biosynthesis of bacterial cell-wall peptidoglycan.</text>
</comment>
<keyword evidence="7" id="KW-0963">Cytoplasm</keyword>
<comment type="similarity">
    <text evidence="1 7">Belongs to the MurCDEF family. MurE subfamily.</text>
</comment>
<dbReference type="AlphaFoldDB" id="A0A2M7WS40"/>
<dbReference type="EC" id="6.3.2.13" evidence="7"/>
<evidence type="ECO:0000256" key="8">
    <source>
        <dbReference type="RuleBase" id="RU004135"/>
    </source>
</evidence>
<evidence type="ECO:0000256" key="1">
    <source>
        <dbReference type="ARBA" id="ARBA00005898"/>
    </source>
</evidence>
<dbReference type="SUPFAM" id="SSF53623">
    <property type="entry name" value="MurD-like peptide ligases, catalytic domain"/>
    <property type="match status" value="1"/>
</dbReference>
<feature type="binding site" evidence="7">
    <location>
        <begin position="112"/>
        <end position="118"/>
    </location>
    <ligand>
        <name>ATP</name>
        <dbReference type="ChEBI" id="CHEBI:30616"/>
    </ligand>
</feature>
<comment type="cofactor">
    <cofactor evidence="7">
        <name>Mg(2+)</name>
        <dbReference type="ChEBI" id="CHEBI:18420"/>
    </cofactor>
</comment>
<dbReference type="Gene3D" id="3.40.1390.10">
    <property type="entry name" value="MurE/MurF, N-terminal domain"/>
    <property type="match status" value="1"/>
</dbReference>
<dbReference type="Proteomes" id="UP000230758">
    <property type="component" value="Unassembled WGS sequence"/>
</dbReference>
<evidence type="ECO:0000256" key="6">
    <source>
        <dbReference type="ARBA" id="ARBA00023316"/>
    </source>
</evidence>
<dbReference type="GO" id="GO:0071555">
    <property type="term" value="P:cell wall organization"/>
    <property type="evidence" value="ECO:0007669"/>
    <property type="project" value="UniProtKB-KW"/>
</dbReference>
<evidence type="ECO:0000259" key="10">
    <source>
        <dbReference type="Pfam" id="PF02875"/>
    </source>
</evidence>
<comment type="subcellular location">
    <subcellularLocation>
        <location evidence="7 8">Cytoplasm</location>
    </subcellularLocation>
</comment>
<evidence type="ECO:0000256" key="3">
    <source>
        <dbReference type="ARBA" id="ARBA00022960"/>
    </source>
</evidence>
<dbReference type="EMBL" id="PFXF01000020">
    <property type="protein sequence ID" value="PJA32831.1"/>
    <property type="molecule type" value="Genomic_DNA"/>
</dbReference>
<sequence>MKILSELISNLEVVETTGESSLQISSIHFDSKLVEKKSLFVAIKGTSRDGHDFIEEAIKRGATAIVCDQKILKKKPNVTYIRVHDSRIAVALLAQNFYDHPSQKLRLIGVTGTNGKTTTATLLFNLFNSLGYSCALLSTIENKINKKTYPATHTTYEPVALTSFLNEAVSEGCEYAFMECSSHAIDQKRVWGLEFAGAIFTNLTLDHLDYHKTMEAYAKSKKELFDNLSEKSFAVINKDDAWAKYLASQTKAKKYFFSLKETDIKQSLEGLEISWDGETIKSRLIGAFNAYNVVGVYITATLLGIPKEKVLSHIAKLTPPSGRLEFLSSQKGVHAVLDYAHTPDALENVLKTVREITPKGNKIITIVGCGGERDVSKRPIMGKIAFDLSDYTVFSSDNPRSEDPEQILQEMTMGLPSETGRYESESDRAKAIKKAFDYAKAGDIVLLAGKGHEDYQVLKEGKIHFSEKEQWGKISK</sequence>
<feature type="short sequence motif" description="Meso-diaminopimelate recognition motif" evidence="7">
    <location>
        <begin position="397"/>
        <end position="400"/>
    </location>
</feature>
<reference evidence="13" key="1">
    <citation type="submission" date="2017-09" db="EMBL/GenBank/DDBJ databases">
        <title>Depth-based differentiation of microbial function through sediment-hosted aquifers and enrichment of novel symbionts in the deep terrestrial subsurface.</title>
        <authorList>
            <person name="Probst A.J."/>
            <person name="Ladd B."/>
            <person name="Jarett J.K."/>
            <person name="Geller-Mcgrath D.E."/>
            <person name="Sieber C.M.K."/>
            <person name="Emerson J.B."/>
            <person name="Anantharaman K."/>
            <person name="Thomas B.C."/>
            <person name="Malmstrom R."/>
            <person name="Stieglmeier M."/>
            <person name="Klingl A."/>
            <person name="Woyke T."/>
            <person name="Ryan C.M."/>
            <person name="Banfield J.F."/>
        </authorList>
    </citation>
    <scope>NUCLEOTIDE SEQUENCE [LARGE SCALE GENOMIC DNA]</scope>
</reference>
<dbReference type="GO" id="GO:0008360">
    <property type="term" value="P:regulation of cell shape"/>
    <property type="evidence" value="ECO:0007669"/>
    <property type="project" value="UniProtKB-KW"/>
</dbReference>
<dbReference type="InterPro" id="IPR013221">
    <property type="entry name" value="Mur_ligase_cen"/>
</dbReference>
<dbReference type="NCBIfam" id="TIGR01085">
    <property type="entry name" value="murE"/>
    <property type="match status" value="1"/>
</dbReference>
<feature type="modified residue" description="N6-carboxylysine" evidence="7">
    <location>
        <position position="221"/>
    </location>
</feature>
<dbReference type="PANTHER" id="PTHR23135:SF4">
    <property type="entry name" value="UDP-N-ACETYLMURAMOYL-L-ALANYL-D-GLUTAMATE--2,6-DIAMINOPIMELATE LIGASE MURE HOMOLOG, CHLOROPLASTIC"/>
    <property type="match status" value="1"/>
</dbReference>
<comment type="catalytic activity">
    <reaction evidence="7">
        <text>UDP-N-acetyl-alpha-D-muramoyl-L-alanyl-D-glutamate + meso-2,6-diaminopimelate + ATP = UDP-N-acetyl-alpha-D-muramoyl-L-alanyl-gamma-D-glutamyl-meso-2,6-diaminopimelate + ADP + phosphate + H(+)</text>
        <dbReference type="Rhea" id="RHEA:23676"/>
        <dbReference type="ChEBI" id="CHEBI:15378"/>
        <dbReference type="ChEBI" id="CHEBI:30616"/>
        <dbReference type="ChEBI" id="CHEBI:43474"/>
        <dbReference type="ChEBI" id="CHEBI:57791"/>
        <dbReference type="ChEBI" id="CHEBI:83900"/>
        <dbReference type="ChEBI" id="CHEBI:83905"/>
        <dbReference type="ChEBI" id="CHEBI:456216"/>
        <dbReference type="EC" id="6.3.2.13"/>
    </reaction>
</comment>
<dbReference type="InterPro" id="IPR036565">
    <property type="entry name" value="Mur-like_cat_sf"/>
</dbReference>
<dbReference type="PANTHER" id="PTHR23135">
    <property type="entry name" value="MUR LIGASE FAMILY MEMBER"/>
    <property type="match status" value="1"/>
</dbReference>
<dbReference type="InterPro" id="IPR005761">
    <property type="entry name" value="UDP-N-AcMur-Glu-dNH2Pim_ligase"/>
</dbReference>
<dbReference type="UniPathway" id="UPA00219"/>
<keyword evidence="2 7" id="KW-0132">Cell division</keyword>
<feature type="binding site" evidence="7">
    <location>
        <position position="31"/>
    </location>
    <ligand>
        <name>UDP-N-acetyl-alpha-D-muramoyl-L-alanyl-D-glutamate</name>
        <dbReference type="ChEBI" id="CHEBI:83900"/>
    </ligand>
</feature>
<dbReference type="GO" id="GO:0005524">
    <property type="term" value="F:ATP binding"/>
    <property type="evidence" value="ECO:0007669"/>
    <property type="project" value="UniProtKB-UniRule"/>
</dbReference>
<feature type="binding site" evidence="7">
    <location>
        <begin position="154"/>
        <end position="155"/>
    </location>
    <ligand>
        <name>UDP-N-acetyl-alpha-D-muramoyl-L-alanyl-D-glutamate</name>
        <dbReference type="ChEBI" id="CHEBI:83900"/>
    </ligand>
</feature>
<feature type="domain" description="Mur ligase C-terminal" evidence="10">
    <location>
        <begin position="322"/>
        <end position="451"/>
    </location>
</feature>
<keyword evidence="7 12" id="KW-0436">Ligase</keyword>
<dbReference type="GO" id="GO:0008765">
    <property type="term" value="F:UDP-N-acetylmuramoylalanyl-D-glutamate-2,6-diaminopimelate ligase activity"/>
    <property type="evidence" value="ECO:0007669"/>
    <property type="project" value="UniProtKB-UniRule"/>
</dbReference>
<comment type="caution">
    <text evidence="7">Lacks conserved residue(s) required for the propagation of feature annotation.</text>
</comment>
<dbReference type="SUPFAM" id="SSF63418">
    <property type="entry name" value="MurE/MurF N-terminal domain"/>
    <property type="match status" value="1"/>
</dbReference>
<evidence type="ECO:0000259" key="11">
    <source>
        <dbReference type="Pfam" id="PF08245"/>
    </source>
</evidence>
<keyword evidence="7" id="KW-0547">Nucleotide-binding</keyword>
<evidence type="ECO:0000256" key="7">
    <source>
        <dbReference type="HAMAP-Rule" id="MF_00208"/>
    </source>
</evidence>
<comment type="pathway">
    <text evidence="7 8">Cell wall biogenesis; peptidoglycan biosynthesis.</text>
</comment>
<feature type="binding site" evidence="7">
    <location>
        <position position="453"/>
    </location>
    <ligand>
        <name>meso-2,6-diaminopimelate</name>
        <dbReference type="ChEBI" id="CHEBI:57791"/>
    </ligand>
</feature>
<dbReference type="Pfam" id="PF08245">
    <property type="entry name" value="Mur_ligase_M"/>
    <property type="match status" value="1"/>
</dbReference>
<dbReference type="InterPro" id="IPR036615">
    <property type="entry name" value="Mur_ligase_C_dom_sf"/>
</dbReference>
<evidence type="ECO:0000256" key="2">
    <source>
        <dbReference type="ARBA" id="ARBA00022618"/>
    </source>
</evidence>
<feature type="binding site" evidence="7">
    <location>
        <position position="181"/>
    </location>
    <ligand>
        <name>UDP-N-acetyl-alpha-D-muramoyl-L-alanyl-D-glutamate</name>
        <dbReference type="ChEBI" id="CHEBI:83900"/>
    </ligand>
</feature>
<dbReference type="GO" id="GO:0009252">
    <property type="term" value="P:peptidoglycan biosynthetic process"/>
    <property type="evidence" value="ECO:0007669"/>
    <property type="project" value="UniProtKB-UniRule"/>
</dbReference>
<dbReference type="Gene3D" id="3.40.1190.10">
    <property type="entry name" value="Mur-like, catalytic domain"/>
    <property type="match status" value="1"/>
</dbReference>
<evidence type="ECO:0000259" key="9">
    <source>
        <dbReference type="Pfam" id="PF01225"/>
    </source>
</evidence>
<comment type="PTM">
    <text evidence="7">Carboxylation is probably crucial for Mg(2+) binding and, consequently, for the gamma-phosphate positioning of ATP.</text>
</comment>
<keyword evidence="7" id="KW-0067">ATP-binding</keyword>
<dbReference type="InterPro" id="IPR004101">
    <property type="entry name" value="Mur_ligase_C"/>
</dbReference>
<keyword evidence="7" id="KW-0460">Magnesium</keyword>
<dbReference type="InterPro" id="IPR000713">
    <property type="entry name" value="Mur_ligase_N"/>
</dbReference>
<feature type="domain" description="Mur ligase N-terminal catalytic" evidence="9">
    <location>
        <begin position="24"/>
        <end position="98"/>
    </location>
</feature>
<comment type="caution">
    <text evidence="12">The sequence shown here is derived from an EMBL/GenBank/DDBJ whole genome shotgun (WGS) entry which is preliminary data.</text>
</comment>
<proteinExistence type="inferred from homology"/>
<dbReference type="GO" id="GO:0005737">
    <property type="term" value="C:cytoplasm"/>
    <property type="evidence" value="ECO:0007669"/>
    <property type="project" value="UniProtKB-SubCell"/>
</dbReference>
<evidence type="ECO:0000313" key="13">
    <source>
        <dbReference type="Proteomes" id="UP000230758"/>
    </source>
</evidence>
<feature type="binding site" evidence="7">
    <location>
        <position position="187"/>
    </location>
    <ligand>
        <name>UDP-N-acetyl-alpha-D-muramoyl-L-alanyl-D-glutamate</name>
        <dbReference type="ChEBI" id="CHEBI:83900"/>
    </ligand>
</feature>
<feature type="binding site" evidence="7">
    <location>
        <begin position="397"/>
        <end position="400"/>
    </location>
    <ligand>
        <name>meso-2,6-diaminopimelate</name>
        <dbReference type="ChEBI" id="CHEBI:57791"/>
    </ligand>
</feature>
<feature type="domain" description="Mur ligase central" evidence="11">
    <location>
        <begin position="110"/>
        <end position="298"/>
    </location>
</feature>
<gene>
    <name evidence="7" type="primary">murE</name>
    <name evidence="12" type="ORF">CO185_01540</name>
</gene>
<dbReference type="HAMAP" id="MF_00208">
    <property type="entry name" value="MurE"/>
    <property type="match status" value="1"/>
</dbReference>
<keyword evidence="4 7" id="KW-0573">Peptidoglycan synthesis</keyword>
<dbReference type="Pfam" id="PF02875">
    <property type="entry name" value="Mur_ligase_C"/>
    <property type="match status" value="1"/>
</dbReference>
<dbReference type="Gene3D" id="3.90.190.20">
    <property type="entry name" value="Mur ligase, C-terminal domain"/>
    <property type="match status" value="1"/>
</dbReference>
<name>A0A2M7WS40_9BACT</name>
<feature type="binding site" evidence="7">
    <location>
        <position position="189"/>
    </location>
    <ligand>
        <name>UDP-N-acetyl-alpha-D-muramoyl-L-alanyl-D-glutamate</name>
        <dbReference type="ChEBI" id="CHEBI:83900"/>
    </ligand>
</feature>
<accession>A0A2M7WS40</accession>
<protein>
    <recommendedName>
        <fullName evidence="7">UDP-N-acetylmuramoyl-L-alanyl-D-glutamate--2,6-diaminopimelate ligase</fullName>
        <ecNumber evidence="7">6.3.2.13</ecNumber>
    </recommendedName>
    <alternativeName>
        <fullName evidence="7">Meso-A2pm-adding enzyme</fullName>
    </alternativeName>
    <alternativeName>
        <fullName evidence="7">Meso-diaminopimelate-adding enzyme</fullName>
    </alternativeName>
    <alternativeName>
        <fullName evidence="7">UDP-MurNAc-L-Ala-D-Glu:meso-diaminopimelate ligase</fullName>
    </alternativeName>
    <alternativeName>
        <fullName evidence="7">UDP-MurNAc-tripeptide synthetase</fullName>
    </alternativeName>
    <alternativeName>
        <fullName evidence="7">UDP-N-acetylmuramyl-tripeptide synthetase</fullName>
    </alternativeName>
</protein>
<dbReference type="Pfam" id="PF01225">
    <property type="entry name" value="Mur_ligase"/>
    <property type="match status" value="1"/>
</dbReference>
<keyword evidence="5 7" id="KW-0131">Cell cycle</keyword>
<keyword evidence="3 7" id="KW-0133">Cell shape</keyword>
<evidence type="ECO:0000256" key="4">
    <source>
        <dbReference type="ARBA" id="ARBA00022984"/>
    </source>
</evidence>
<dbReference type="GO" id="GO:0000287">
    <property type="term" value="F:magnesium ion binding"/>
    <property type="evidence" value="ECO:0007669"/>
    <property type="project" value="UniProtKB-UniRule"/>
</dbReference>
<dbReference type="SUPFAM" id="SSF53244">
    <property type="entry name" value="MurD-like peptide ligases, peptide-binding domain"/>
    <property type="match status" value="1"/>
</dbReference>
<dbReference type="InterPro" id="IPR035911">
    <property type="entry name" value="MurE/MurF_N"/>
</dbReference>
<dbReference type="GO" id="GO:0051301">
    <property type="term" value="P:cell division"/>
    <property type="evidence" value="ECO:0007669"/>
    <property type="project" value="UniProtKB-KW"/>
</dbReference>
<feature type="binding site" evidence="7">
    <location>
        <position position="373"/>
    </location>
    <ligand>
        <name>meso-2,6-diaminopimelate</name>
        <dbReference type="ChEBI" id="CHEBI:57791"/>
    </ligand>
</feature>
<evidence type="ECO:0000313" key="12">
    <source>
        <dbReference type="EMBL" id="PJA32831.1"/>
    </source>
</evidence>
<dbReference type="NCBIfam" id="NF001126">
    <property type="entry name" value="PRK00139.1-4"/>
    <property type="match status" value="1"/>
</dbReference>
<keyword evidence="6 7" id="KW-0961">Cell wall biogenesis/degradation</keyword>
<organism evidence="12 13">
    <name type="scientific">Candidatus Zambryskibacteria bacterium CG_4_9_14_3_um_filter_42_15</name>
    <dbReference type="NCBI Taxonomy" id="1975112"/>
    <lineage>
        <taxon>Bacteria</taxon>
        <taxon>Candidatus Zambryskiibacteriota</taxon>
    </lineage>
</organism>
<feature type="binding site" evidence="7">
    <location>
        <position position="449"/>
    </location>
    <ligand>
        <name>meso-2,6-diaminopimelate</name>
        <dbReference type="ChEBI" id="CHEBI:57791"/>
    </ligand>
</feature>
<evidence type="ECO:0000256" key="5">
    <source>
        <dbReference type="ARBA" id="ARBA00023306"/>
    </source>
</evidence>